<gene>
    <name evidence="2" type="ORF">J7S20_00325</name>
</gene>
<protein>
    <submittedName>
        <fullName evidence="2">Flagellar assembly protein FliX</fullName>
    </submittedName>
</protein>
<dbReference type="Pfam" id="PF10768">
    <property type="entry name" value="FliX"/>
    <property type="match status" value="1"/>
</dbReference>
<reference evidence="2" key="1">
    <citation type="submission" date="2021-04" db="EMBL/GenBank/DDBJ databases">
        <title>Ouciella asimina sp. nov., isolated from the surface seawater in the hydrothermal field of Okinawa Trough.</title>
        <authorList>
            <person name="Shuang W."/>
        </authorList>
    </citation>
    <scope>NUCLEOTIDE SEQUENCE</scope>
    <source>
        <strain evidence="2">LXI357</strain>
    </source>
</reference>
<evidence type="ECO:0000313" key="2">
    <source>
        <dbReference type="EMBL" id="MBR0550945.1"/>
    </source>
</evidence>
<dbReference type="EMBL" id="JAGRQC010000001">
    <property type="protein sequence ID" value="MBR0550945.1"/>
    <property type="molecule type" value="Genomic_DNA"/>
</dbReference>
<dbReference type="GO" id="GO:0044781">
    <property type="term" value="P:bacterial-type flagellum organization"/>
    <property type="evidence" value="ECO:0007669"/>
    <property type="project" value="InterPro"/>
</dbReference>
<comment type="caution">
    <text evidence="2">The sequence shown here is derived from an EMBL/GenBank/DDBJ whole genome shotgun (WGS) entry which is preliminary data.</text>
</comment>
<dbReference type="RefSeq" id="WP_284052238.1">
    <property type="nucleotide sequence ID" value="NZ_JAGRQC010000001.1"/>
</dbReference>
<evidence type="ECO:0000256" key="1">
    <source>
        <dbReference type="SAM" id="MobiDB-lite"/>
    </source>
</evidence>
<organism evidence="2 3">
    <name type="scientific">Stakelama marina</name>
    <dbReference type="NCBI Taxonomy" id="2826939"/>
    <lineage>
        <taxon>Bacteria</taxon>
        <taxon>Pseudomonadati</taxon>
        <taxon>Pseudomonadota</taxon>
        <taxon>Alphaproteobacteria</taxon>
        <taxon>Sphingomonadales</taxon>
        <taxon>Sphingomonadaceae</taxon>
        <taxon>Stakelama</taxon>
    </lineage>
</organism>
<feature type="region of interest" description="Disordered" evidence="1">
    <location>
        <begin position="1"/>
        <end position="31"/>
    </location>
</feature>
<name>A0A8T4ID86_9SPHN</name>
<keyword evidence="2" id="KW-0966">Cell projection</keyword>
<dbReference type="Proteomes" id="UP000676996">
    <property type="component" value="Unassembled WGS sequence"/>
</dbReference>
<evidence type="ECO:0000313" key="3">
    <source>
        <dbReference type="Proteomes" id="UP000676996"/>
    </source>
</evidence>
<keyword evidence="3" id="KW-1185">Reference proteome</keyword>
<accession>A0A8T4ID86</accession>
<keyword evidence="2" id="KW-0282">Flagellum</keyword>
<sequence length="121" mass="13137">MAVKTDPFAGGEEQAAPAPVPQPTAQPGQPLGSLQMLVTLAAIDPEKERRRQMAENGKRGLDQLEALHAELVAGQLTPQRLEQLADWVRQAETPADPVLAGIMSEIELRVRVELAKLDIEI</sequence>
<keyword evidence="2" id="KW-0969">Cilium</keyword>
<dbReference type="InterPro" id="IPR019704">
    <property type="entry name" value="Flagellar_assmbl_FliX_class2"/>
</dbReference>
<dbReference type="AlphaFoldDB" id="A0A8T4ID86"/>
<proteinExistence type="predicted"/>